<evidence type="ECO:0000259" key="2">
    <source>
        <dbReference type="PROSITE" id="PS50017"/>
    </source>
</evidence>
<sequence length="276" mass="30001">MRAHRSAHVIEMASGNDANNVIDSDKDESLVPDAVPTAPAEEIVPSNNDSSGLIQSSHSRKIPELPSEGIIRSDPIPKSHTQDLPGDEFNKGFQQFGGFPPGLFSSKFKNFNPGSKEPSLSSANFMNQTAVGGANVTAIQIGHANNLHFGNNITINHGLTKTSGYKRTKNEKPKKSTVPIDILTSKVIVSEDVMLIVKHGDLGYKWKDFGMHLSLTNGALETVEYEHRQYGLNELVFQTLIKWKEKVGDSATVGKLANALDVIGREDLALSLLNSE</sequence>
<dbReference type="STRING" id="126957.T1IHK4"/>
<evidence type="ECO:0000256" key="1">
    <source>
        <dbReference type="SAM" id="MobiDB-lite"/>
    </source>
</evidence>
<dbReference type="InterPro" id="IPR011029">
    <property type="entry name" value="DEATH-like_dom_sf"/>
</dbReference>
<dbReference type="InterPro" id="IPR000488">
    <property type="entry name" value="Death_dom"/>
</dbReference>
<feature type="region of interest" description="Disordered" evidence="1">
    <location>
        <begin position="39"/>
        <end position="61"/>
    </location>
</feature>
<dbReference type="AlphaFoldDB" id="T1IHK4"/>
<dbReference type="EnsemblMetazoa" id="SMAR000319-RA">
    <property type="protein sequence ID" value="SMAR000319-PA"/>
    <property type="gene ID" value="SMAR000319"/>
</dbReference>
<accession>T1IHK4</accession>
<reference evidence="4" key="1">
    <citation type="submission" date="2011-05" db="EMBL/GenBank/DDBJ databases">
        <authorList>
            <person name="Richards S.R."/>
            <person name="Qu J."/>
            <person name="Jiang H."/>
            <person name="Jhangiani S.N."/>
            <person name="Agravi P."/>
            <person name="Goodspeed R."/>
            <person name="Gross S."/>
            <person name="Mandapat C."/>
            <person name="Jackson L."/>
            <person name="Mathew T."/>
            <person name="Pu L."/>
            <person name="Thornton R."/>
            <person name="Saada N."/>
            <person name="Wilczek-Boney K.B."/>
            <person name="Lee S."/>
            <person name="Kovar C."/>
            <person name="Wu Y."/>
            <person name="Scherer S.E."/>
            <person name="Worley K.C."/>
            <person name="Muzny D.M."/>
            <person name="Gibbs R."/>
        </authorList>
    </citation>
    <scope>NUCLEOTIDE SEQUENCE</scope>
    <source>
        <strain evidence="4">Brora</strain>
    </source>
</reference>
<dbReference type="GO" id="GO:0007165">
    <property type="term" value="P:signal transduction"/>
    <property type="evidence" value="ECO:0007669"/>
    <property type="project" value="InterPro"/>
</dbReference>
<dbReference type="EMBL" id="JH429910">
    <property type="status" value="NOT_ANNOTATED_CDS"/>
    <property type="molecule type" value="Genomic_DNA"/>
</dbReference>
<dbReference type="HOGENOM" id="CLU_1009424_0_0_1"/>
<feature type="domain" description="Death" evidence="2">
    <location>
        <begin position="191"/>
        <end position="276"/>
    </location>
</feature>
<organism evidence="3 4">
    <name type="scientific">Strigamia maritima</name>
    <name type="common">European centipede</name>
    <name type="synonym">Geophilus maritimus</name>
    <dbReference type="NCBI Taxonomy" id="126957"/>
    <lineage>
        <taxon>Eukaryota</taxon>
        <taxon>Metazoa</taxon>
        <taxon>Ecdysozoa</taxon>
        <taxon>Arthropoda</taxon>
        <taxon>Myriapoda</taxon>
        <taxon>Chilopoda</taxon>
        <taxon>Pleurostigmophora</taxon>
        <taxon>Geophilomorpha</taxon>
        <taxon>Linotaeniidae</taxon>
        <taxon>Strigamia</taxon>
    </lineage>
</organism>
<evidence type="ECO:0000313" key="3">
    <source>
        <dbReference type="EnsemblMetazoa" id="SMAR000319-PA"/>
    </source>
</evidence>
<dbReference type="SUPFAM" id="SSF47986">
    <property type="entry name" value="DEATH domain"/>
    <property type="match status" value="1"/>
</dbReference>
<name>T1IHK4_STRMM</name>
<dbReference type="Gene3D" id="1.10.533.10">
    <property type="entry name" value="Death Domain, Fas"/>
    <property type="match status" value="1"/>
</dbReference>
<evidence type="ECO:0000313" key="4">
    <source>
        <dbReference type="Proteomes" id="UP000014500"/>
    </source>
</evidence>
<feature type="compositionally biased region" description="Polar residues" evidence="1">
    <location>
        <begin position="45"/>
        <end position="57"/>
    </location>
</feature>
<protein>
    <recommendedName>
        <fullName evidence="2">Death domain-containing protein</fullName>
    </recommendedName>
</protein>
<proteinExistence type="predicted"/>
<dbReference type="Pfam" id="PF00531">
    <property type="entry name" value="Death"/>
    <property type="match status" value="1"/>
</dbReference>
<reference evidence="3" key="2">
    <citation type="submission" date="2015-02" db="UniProtKB">
        <authorList>
            <consortium name="EnsemblMetazoa"/>
        </authorList>
    </citation>
    <scope>IDENTIFICATION</scope>
</reference>
<keyword evidence="4" id="KW-1185">Reference proteome</keyword>
<dbReference type="PROSITE" id="PS50017">
    <property type="entry name" value="DEATH_DOMAIN"/>
    <property type="match status" value="1"/>
</dbReference>
<dbReference type="Proteomes" id="UP000014500">
    <property type="component" value="Unassembled WGS sequence"/>
</dbReference>
<dbReference type="PhylomeDB" id="T1IHK4"/>
<dbReference type="CDD" id="cd01670">
    <property type="entry name" value="Death"/>
    <property type="match status" value="1"/>
</dbReference>